<feature type="transmembrane region" description="Helical" evidence="1">
    <location>
        <begin position="154"/>
        <end position="172"/>
    </location>
</feature>
<dbReference type="STRING" id="1300349.I603_2284"/>
<keyword evidence="1" id="KW-0472">Membrane</keyword>
<evidence type="ECO:0000256" key="1">
    <source>
        <dbReference type="SAM" id="Phobius"/>
    </source>
</evidence>
<protein>
    <submittedName>
        <fullName evidence="2">Putative membrane protein</fullName>
    </submittedName>
</protein>
<evidence type="ECO:0000313" key="3">
    <source>
        <dbReference type="Proteomes" id="UP000092484"/>
    </source>
</evidence>
<dbReference type="RefSeq" id="WP_068865121.1">
    <property type="nucleotide sequence ID" value="NZ_LZYB01000006.1"/>
</dbReference>
<accession>A0A1A7BFZ1</accession>
<dbReference type="EMBL" id="LZYB01000006">
    <property type="protein sequence ID" value="OBV10322.1"/>
    <property type="molecule type" value="Genomic_DNA"/>
</dbReference>
<name>A0A1A7BFZ1_9SPHN</name>
<dbReference type="Pfam" id="PF10067">
    <property type="entry name" value="DUF2306"/>
    <property type="match status" value="1"/>
</dbReference>
<keyword evidence="1" id="KW-1133">Transmembrane helix</keyword>
<organism evidence="2 3">
    <name type="scientific">Erythrobacter dokdonensis DSW-74</name>
    <dbReference type="NCBI Taxonomy" id="1300349"/>
    <lineage>
        <taxon>Bacteria</taxon>
        <taxon>Pseudomonadati</taxon>
        <taxon>Pseudomonadota</taxon>
        <taxon>Alphaproteobacteria</taxon>
        <taxon>Sphingomonadales</taxon>
        <taxon>Erythrobacteraceae</taxon>
        <taxon>Erythrobacter/Porphyrobacter group</taxon>
        <taxon>Erythrobacter</taxon>
    </lineage>
</organism>
<feature type="transmembrane region" description="Helical" evidence="1">
    <location>
        <begin position="98"/>
        <end position="117"/>
    </location>
</feature>
<feature type="transmembrane region" description="Helical" evidence="1">
    <location>
        <begin position="65"/>
        <end position="86"/>
    </location>
</feature>
<feature type="transmembrane region" description="Helical" evidence="1">
    <location>
        <begin position="123"/>
        <end position="142"/>
    </location>
</feature>
<evidence type="ECO:0000313" key="2">
    <source>
        <dbReference type="EMBL" id="OBV10322.1"/>
    </source>
</evidence>
<sequence length="183" mass="19584">MNALSLNLTARRAPAAQPAAAGFDIGPVARTAVSLACFTMSFAVLVALGRAGLGLVENLHHYNKLPVIIHVATVLPTIPLGGWLLLAKKGTALHKQLGKVWLVLMLVTATSAIFIQSSGGYSWIHLFVPITFHAAWKVVATARRGDIRAHKNHLVRIYLTALMIPGIAAFLVPGRLMNVMLLG</sequence>
<dbReference type="PATRIC" id="fig|1300349.4.peg.2274"/>
<dbReference type="InterPro" id="IPR018750">
    <property type="entry name" value="DUF2306_membrane"/>
</dbReference>
<gene>
    <name evidence="2" type="ORF">I603_2284</name>
</gene>
<proteinExistence type="predicted"/>
<keyword evidence="1" id="KW-0812">Transmembrane</keyword>
<keyword evidence="3" id="KW-1185">Reference proteome</keyword>
<reference evidence="2 3" key="1">
    <citation type="submission" date="2016-06" db="EMBL/GenBank/DDBJ databases">
        <title>Genome sequence of Porphyrobacter dokdonensis DSW-74.</title>
        <authorList>
            <person name="Kim J.F."/>
            <person name="Song J.Y."/>
        </authorList>
    </citation>
    <scope>NUCLEOTIDE SEQUENCE [LARGE SCALE GENOMIC DNA]</scope>
    <source>
        <strain evidence="2 3">DSW-74</strain>
    </source>
</reference>
<dbReference type="Proteomes" id="UP000092484">
    <property type="component" value="Unassembled WGS sequence"/>
</dbReference>
<comment type="caution">
    <text evidence="2">The sequence shown here is derived from an EMBL/GenBank/DDBJ whole genome shotgun (WGS) entry which is preliminary data.</text>
</comment>
<dbReference type="AlphaFoldDB" id="A0A1A7BFZ1"/>
<feature type="transmembrane region" description="Helical" evidence="1">
    <location>
        <begin position="32"/>
        <end position="53"/>
    </location>
</feature>